<dbReference type="HOGENOM" id="CLU_613043_0_0_1"/>
<evidence type="ECO:0000313" key="2">
    <source>
        <dbReference type="EMBL" id="PNW88067.1"/>
    </source>
</evidence>
<organism evidence="2 3">
    <name type="scientific">Chlamydomonas reinhardtii</name>
    <name type="common">Chlamydomonas smithii</name>
    <dbReference type="NCBI Taxonomy" id="3055"/>
    <lineage>
        <taxon>Eukaryota</taxon>
        <taxon>Viridiplantae</taxon>
        <taxon>Chlorophyta</taxon>
        <taxon>core chlorophytes</taxon>
        <taxon>Chlorophyceae</taxon>
        <taxon>CS clade</taxon>
        <taxon>Chlamydomonadales</taxon>
        <taxon>Chlamydomonadaceae</taxon>
        <taxon>Chlamydomonas</taxon>
    </lineage>
</organism>
<name>A8HPD5_CHLRE</name>
<reference evidence="2 3" key="1">
    <citation type="journal article" date="2007" name="Science">
        <title>The Chlamydomonas genome reveals the evolution of key animal and plant functions.</title>
        <authorList>
            <person name="Merchant S.S."/>
            <person name="Prochnik S.E."/>
            <person name="Vallon O."/>
            <person name="Harris E.H."/>
            <person name="Karpowicz S.J."/>
            <person name="Witman G.B."/>
            <person name="Terry A."/>
            <person name="Salamov A."/>
            <person name="Fritz-Laylin L.K."/>
            <person name="Marechal-Drouard L."/>
            <person name="Marshall W.F."/>
            <person name="Qu L.H."/>
            <person name="Nelson D.R."/>
            <person name="Sanderfoot A.A."/>
            <person name="Spalding M.H."/>
            <person name="Kapitonov V.V."/>
            <person name="Ren Q."/>
            <person name="Ferris P."/>
            <person name="Lindquist E."/>
            <person name="Shapiro H."/>
            <person name="Lucas S.M."/>
            <person name="Grimwood J."/>
            <person name="Schmutz J."/>
            <person name="Cardol P."/>
            <person name="Cerutti H."/>
            <person name="Chanfreau G."/>
            <person name="Chen C.L."/>
            <person name="Cognat V."/>
            <person name="Croft M.T."/>
            <person name="Dent R."/>
            <person name="Dutcher S."/>
            <person name="Fernandez E."/>
            <person name="Fukuzawa H."/>
            <person name="Gonzalez-Ballester D."/>
            <person name="Gonzalez-Halphen D."/>
            <person name="Hallmann A."/>
            <person name="Hanikenne M."/>
            <person name="Hippler M."/>
            <person name="Inwood W."/>
            <person name="Jabbari K."/>
            <person name="Kalanon M."/>
            <person name="Kuras R."/>
            <person name="Lefebvre P.A."/>
            <person name="Lemaire S.D."/>
            <person name="Lobanov A.V."/>
            <person name="Lohr M."/>
            <person name="Manuell A."/>
            <person name="Meier I."/>
            <person name="Mets L."/>
            <person name="Mittag M."/>
            <person name="Mittelmeier T."/>
            <person name="Moroney J.V."/>
            <person name="Moseley J."/>
            <person name="Napoli C."/>
            <person name="Nedelcu A.M."/>
            <person name="Niyogi K."/>
            <person name="Novoselov S.V."/>
            <person name="Paulsen I.T."/>
            <person name="Pazour G."/>
            <person name="Purton S."/>
            <person name="Ral J.P."/>
            <person name="Riano-Pachon D.M."/>
            <person name="Riekhof W."/>
            <person name="Rymarquis L."/>
            <person name="Schroda M."/>
            <person name="Stern D."/>
            <person name="Umen J."/>
            <person name="Willows R."/>
            <person name="Wilson N."/>
            <person name="Zimmer S.L."/>
            <person name="Allmer J."/>
            <person name="Balk J."/>
            <person name="Bisova K."/>
            <person name="Chen C.J."/>
            <person name="Elias M."/>
            <person name="Gendler K."/>
            <person name="Hauser C."/>
            <person name="Lamb M.R."/>
            <person name="Ledford H."/>
            <person name="Long J.C."/>
            <person name="Minagawa J."/>
            <person name="Page M.D."/>
            <person name="Pan J."/>
            <person name="Pootakham W."/>
            <person name="Roje S."/>
            <person name="Rose A."/>
            <person name="Stahlberg E."/>
            <person name="Terauchi A.M."/>
            <person name="Yang P."/>
            <person name="Ball S."/>
            <person name="Bowler C."/>
            <person name="Dieckmann C.L."/>
            <person name="Gladyshev V.N."/>
            <person name="Green P."/>
            <person name="Jorgensen R."/>
            <person name="Mayfield S."/>
            <person name="Mueller-Roeber B."/>
            <person name="Rajamani S."/>
            <person name="Sayre R.T."/>
            <person name="Brokstein P."/>
            <person name="Dubchak I."/>
            <person name="Goodstein D."/>
            <person name="Hornick L."/>
            <person name="Huang Y.W."/>
            <person name="Jhaveri J."/>
            <person name="Luo Y."/>
            <person name="Martinez D."/>
            <person name="Ngau W.C."/>
            <person name="Otillar B."/>
            <person name="Poliakov A."/>
            <person name="Porter A."/>
            <person name="Szajkowski L."/>
            <person name="Werner G."/>
            <person name="Zhou K."/>
            <person name="Grigoriev I.V."/>
            <person name="Rokhsar D.S."/>
            <person name="Grossman A.R."/>
        </authorList>
    </citation>
    <scope>NUCLEOTIDE SEQUENCE [LARGE SCALE GENOMIC DNA]</scope>
    <source>
        <strain evidence="3">CC-503</strain>
        <strain evidence="2">CC-503 cw92 mt+</strain>
    </source>
</reference>
<dbReference type="Proteomes" id="UP000006906">
    <property type="component" value="Chromosome 1"/>
</dbReference>
<dbReference type="PaxDb" id="3055-EDP09180"/>
<keyword evidence="3" id="KW-1185">Reference proteome</keyword>
<reference evidence="2" key="2">
    <citation type="submission" date="2017-07" db="EMBL/GenBank/DDBJ databases">
        <title>WGS assembly of Chlamydomonas reinhardtii.</title>
        <authorList>
            <consortium name="Chlamydomonas Annotation Team"/>
            <consortium name="JGI Annotation Team"/>
            <person name="Merchant S.S."/>
            <person name="Prochnik S.E."/>
            <person name="Vallon O."/>
            <person name="Harris E.H."/>
            <person name="Karpowicz S.J."/>
            <person name="Witman G.B."/>
            <person name="Terry A."/>
            <person name="Salamov A."/>
            <person name="Fritz-Laylin L.K."/>
            <person name="Marechal-Drouard L."/>
            <person name="Marshall W.F."/>
            <person name="Qu L.H."/>
            <person name="Nelson D.R."/>
            <person name="Sanderfoot A.A."/>
            <person name="Spalding M.H."/>
            <person name="Kapitonov V.V."/>
            <person name="Ren Q."/>
            <person name="Ferris P."/>
            <person name="Lindquist E."/>
            <person name="Shapiro H."/>
            <person name="Lucas S.M."/>
            <person name="Grimwood J."/>
            <person name="Schmutz J."/>
            <person name="Grigoriev I.V."/>
            <person name="Rokhsar D.S."/>
        </authorList>
    </citation>
    <scope>NUCLEOTIDE SEQUENCE</scope>
    <source>
        <strain evidence="2">CC-503 cw92 mt+</strain>
    </source>
</reference>
<evidence type="ECO:0000313" key="3">
    <source>
        <dbReference type="Proteomes" id="UP000006906"/>
    </source>
</evidence>
<evidence type="ECO:0000256" key="1">
    <source>
        <dbReference type="SAM" id="MobiDB-lite"/>
    </source>
</evidence>
<dbReference type="OMA" id="LMFGRYN"/>
<proteinExistence type="predicted"/>
<feature type="region of interest" description="Disordered" evidence="1">
    <location>
        <begin position="364"/>
        <end position="388"/>
    </location>
</feature>
<dbReference type="OrthoDB" id="527584at2759"/>
<dbReference type="KEGG" id="cre:CHLRE_01g012800v5"/>
<dbReference type="STRING" id="3055.A8HPD5"/>
<dbReference type="Gramene" id="PNW88067">
    <property type="protein sequence ID" value="PNW88067"/>
    <property type="gene ID" value="CHLRE_01g012800v5"/>
</dbReference>
<feature type="compositionally biased region" description="Gly residues" evidence="1">
    <location>
        <begin position="364"/>
        <end position="381"/>
    </location>
</feature>
<sequence length="447" mass="45428">MSKSVHVMLLAGGYSADIARGAASVVAAAQPPAGTPRSARITPRPVGAALSAAASAPAAVPALIPLDGTPALVRTLQLLKDVRRVRLEAVWIVHNESDTDRIKGPSGIFAAAPETELGLPAINFISNGATGPGDWRGEVADLRVGLKALAGRGSAACVAVISSELAFMPAYNLQRLLEHAYLRGRDTLGFSFLNGVDVSLLGTEGHTVFVPGEDTALPRVQQLVPHSAAGSGMCVAEPFLLLRPESAGAVAGGAGGAVGTLPELAAAVMAGGGYVAGIDLMFGRYNLRTAQAVDYADRFFAFCSAAALDPKSMGLPVDTVLQPQTVTAAAASSQGAAAFEPPAAGAVVPRSVAATFRFDELEGGGAGTTGRMAGGTGGGGSSDPYSGGSSLRGTDYEAFVRTAGAFNSRFFGDASSSKAAAAGLKQYLLPPTFYMTAYRRQAADIML</sequence>
<dbReference type="RefSeq" id="XP_042928252.1">
    <property type="nucleotide sequence ID" value="XM_043058338.1"/>
</dbReference>
<dbReference type="EMBL" id="CM008962">
    <property type="protein sequence ID" value="PNW88067.1"/>
    <property type="molecule type" value="Genomic_DNA"/>
</dbReference>
<dbReference type="Gramene" id="PNW88068">
    <property type="protein sequence ID" value="PNW88068"/>
    <property type="gene ID" value="CHLRE_01g012800v5"/>
</dbReference>
<accession>A8HPD5</accession>
<gene>
    <name evidence="2" type="ORF">CHLRE_01g012800v5</name>
</gene>
<protein>
    <submittedName>
        <fullName evidence="2">Uncharacterized protein</fullName>
    </submittedName>
</protein>
<dbReference type="GeneID" id="5715060"/>
<dbReference type="AlphaFoldDB" id="A8HPD5"/>
<dbReference type="RefSeq" id="XP_001689442.1">
    <property type="nucleotide sequence ID" value="XM_001689390.2"/>
</dbReference>
<dbReference type="EMBL" id="CM008962">
    <property type="protein sequence ID" value="PNW88068.1"/>
    <property type="molecule type" value="Genomic_DNA"/>
</dbReference>